<dbReference type="SUPFAM" id="SSF88697">
    <property type="entry name" value="PUA domain-like"/>
    <property type="match status" value="1"/>
</dbReference>
<dbReference type="SMART" id="SM00184">
    <property type="entry name" value="RING"/>
    <property type="match status" value="2"/>
</dbReference>
<dbReference type="Gene3D" id="2.30.130.40">
    <property type="entry name" value="LON domain-like"/>
    <property type="match status" value="1"/>
</dbReference>
<dbReference type="EMBL" id="MU004183">
    <property type="protein sequence ID" value="KAF2500275.1"/>
    <property type="molecule type" value="Genomic_DNA"/>
</dbReference>
<dbReference type="PANTHER" id="PTHR23327">
    <property type="entry name" value="RING FINGER PROTEIN 127"/>
    <property type="match status" value="1"/>
</dbReference>
<evidence type="ECO:0000259" key="7">
    <source>
        <dbReference type="PROSITE" id="PS51787"/>
    </source>
</evidence>
<feature type="domain" description="Lon N-terminal" evidence="7">
    <location>
        <begin position="308"/>
        <end position="557"/>
    </location>
</feature>
<dbReference type="AlphaFoldDB" id="A0A6A6R648"/>
<reference evidence="8" key="1">
    <citation type="journal article" date="2020" name="Stud. Mycol.">
        <title>101 Dothideomycetes genomes: a test case for predicting lifestyles and emergence of pathogens.</title>
        <authorList>
            <person name="Haridas S."/>
            <person name="Albert R."/>
            <person name="Binder M."/>
            <person name="Bloem J."/>
            <person name="Labutti K."/>
            <person name="Salamov A."/>
            <person name="Andreopoulos B."/>
            <person name="Baker S."/>
            <person name="Barry K."/>
            <person name="Bills G."/>
            <person name="Bluhm B."/>
            <person name="Cannon C."/>
            <person name="Castanera R."/>
            <person name="Culley D."/>
            <person name="Daum C."/>
            <person name="Ezra D."/>
            <person name="Gonzalez J."/>
            <person name="Henrissat B."/>
            <person name="Kuo A."/>
            <person name="Liang C."/>
            <person name="Lipzen A."/>
            <person name="Lutzoni F."/>
            <person name="Magnuson J."/>
            <person name="Mondo S."/>
            <person name="Nolan M."/>
            <person name="Ohm R."/>
            <person name="Pangilinan J."/>
            <person name="Park H.-J."/>
            <person name="Ramirez L."/>
            <person name="Alfaro M."/>
            <person name="Sun H."/>
            <person name="Tritt A."/>
            <person name="Yoshinaga Y."/>
            <person name="Zwiers L.-H."/>
            <person name="Turgeon B."/>
            <person name="Goodwin S."/>
            <person name="Spatafora J."/>
            <person name="Crous P."/>
            <person name="Grigoriev I."/>
        </authorList>
    </citation>
    <scope>NUCLEOTIDE SEQUENCE</scope>
    <source>
        <strain evidence="8">CBS 269.34</strain>
    </source>
</reference>
<evidence type="ECO:0000256" key="4">
    <source>
        <dbReference type="PROSITE-ProRule" id="PRU00175"/>
    </source>
</evidence>
<dbReference type="PROSITE" id="PS00518">
    <property type="entry name" value="ZF_RING_1"/>
    <property type="match status" value="2"/>
</dbReference>
<feature type="region of interest" description="Disordered" evidence="5">
    <location>
        <begin position="151"/>
        <end position="170"/>
    </location>
</feature>
<feature type="compositionally biased region" description="Basic and acidic residues" evidence="5">
    <location>
        <begin position="151"/>
        <end position="168"/>
    </location>
</feature>
<feature type="domain" description="RING-type" evidence="6">
    <location>
        <begin position="233"/>
        <end position="271"/>
    </location>
</feature>
<dbReference type="Gene3D" id="1.20.58.1480">
    <property type="match status" value="1"/>
</dbReference>
<evidence type="ECO:0000313" key="9">
    <source>
        <dbReference type="Proteomes" id="UP000799750"/>
    </source>
</evidence>
<dbReference type="Proteomes" id="UP000799750">
    <property type="component" value="Unassembled WGS sequence"/>
</dbReference>
<feature type="region of interest" description="Disordered" evidence="5">
    <location>
        <begin position="1"/>
        <end position="28"/>
    </location>
</feature>
<keyword evidence="9" id="KW-1185">Reference proteome</keyword>
<feature type="domain" description="RING-type" evidence="6">
    <location>
        <begin position="59"/>
        <end position="108"/>
    </location>
</feature>
<accession>A0A6A6R648</accession>
<dbReference type="Gene3D" id="3.30.40.10">
    <property type="entry name" value="Zinc/RING finger domain, C3HC4 (zinc finger)"/>
    <property type="match status" value="2"/>
</dbReference>
<dbReference type="Pfam" id="PF02190">
    <property type="entry name" value="LON_substr_bdg"/>
    <property type="match status" value="1"/>
</dbReference>
<dbReference type="Pfam" id="PF00097">
    <property type="entry name" value="zf-C3HC4"/>
    <property type="match status" value="1"/>
</dbReference>
<evidence type="ECO:0000256" key="2">
    <source>
        <dbReference type="ARBA" id="ARBA00022771"/>
    </source>
</evidence>
<dbReference type="PANTHER" id="PTHR23327:SF42">
    <property type="entry name" value="LON PEPTIDASE N-TERMINAL DOMAIN AND RING FINGER PROTEIN C14F5.10C"/>
    <property type="match status" value="1"/>
</dbReference>
<evidence type="ECO:0000256" key="1">
    <source>
        <dbReference type="ARBA" id="ARBA00022723"/>
    </source>
</evidence>
<proteinExistence type="predicted"/>
<dbReference type="CDD" id="cd16514">
    <property type="entry name" value="RING-HC_LONFs_rpt2"/>
    <property type="match status" value="1"/>
</dbReference>
<keyword evidence="2 4" id="KW-0863">Zinc-finger</keyword>
<dbReference type="Pfam" id="PF13923">
    <property type="entry name" value="zf-C3HC4_2"/>
    <property type="match status" value="1"/>
</dbReference>
<dbReference type="SMART" id="SM00464">
    <property type="entry name" value="LON"/>
    <property type="match status" value="1"/>
</dbReference>
<sequence length="569" mass="63410">MNLLQRKGSSFTNGEEPSFDASSGTPALMKDHGATADVQEMVALSAHDDARQLVRLIQCSQCSKPLRIPVTLPCGHSMCRSCLPEPHLRENISYPDTPDRQYGIPCPIPDCGAEHPTGECNPDVTLAKVMEVITNQVARHRSMIEDTPVRVDVSTKSKEPALEEKEKISSTPHSRILHGGRLLSTYTLAELGELPFDSTVTYQSLTTTGDNYEALDASLLDSLREAAHKELDCHVCYNLMLEPTTTPCGHTFCRKCLARVLDHANVCPVCRRGLSLPPSLASQPSNSRLVDLLNSLCPEMMTARAAAVMLEESLEGTALNTPLFVCTLSLPATPTFLHVFEPRYRLMMRRALDGNRQFGMVMYNRSGAPQGDLGNVQFMEYGTILEITNMQILSDGRSYVESRGIGRFRIREYSMLDGYYVSRVERVEDVSLAEEERLEAEETTTALAATLEAQMHIGQQPTPPSSQETPTTLEQLSTRHLLVSGIEFIERMRANSAPWLNERILIAYGGPPVDPALFPYWFASVLPIAEDEKYLLLHTTSVRERLKIVNRWIQRIERQRMSGNACTVL</sequence>
<protein>
    <recommendedName>
        <fullName evidence="10">ATP-dependent protease-like protein</fullName>
    </recommendedName>
</protein>
<dbReference type="SUPFAM" id="SSF57850">
    <property type="entry name" value="RING/U-box"/>
    <property type="match status" value="2"/>
</dbReference>
<dbReference type="InterPro" id="IPR046336">
    <property type="entry name" value="Lon_prtase_N_sf"/>
</dbReference>
<dbReference type="InterPro" id="IPR015947">
    <property type="entry name" value="PUA-like_sf"/>
</dbReference>
<evidence type="ECO:0000256" key="3">
    <source>
        <dbReference type="ARBA" id="ARBA00022833"/>
    </source>
</evidence>
<dbReference type="InterPro" id="IPR018957">
    <property type="entry name" value="Znf_C3HC4_RING-type"/>
</dbReference>
<dbReference type="GO" id="GO:0008270">
    <property type="term" value="F:zinc ion binding"/>
    <property type="evidence" value="ECO:0007669"/>
    <property type="project" value="UniProtKB-KW"/>
</dbReference>
<gene>
    <name evidence="8" type="ORF">BU16DRAFT_241750</name>
</gene>
<evidence type="ECO:0000256" key="5">
    <source>
        <dbReference type="SAM" id="MobiDB-lite"/>
    </source>
</evidence>
<dbReference type="InterPro" id="IPR003111">
    <property type="entry name" value="Lon_prtase_N"/>
</dbReference>
<evidence type="ECO:0000313" key="8">
    <source>
        <dbReference type="EMBL" id="KAF2500275.1"/>
    </source>
</evidence>
<dbReference type="GO" id="GO:0061630">
    <property type="term" value="F:ubiquitin protein ligase activity"/>
    <property type="evidence" value="ECO:0007669"/>
    <property type="project" value="TreeGrafter"/>
</dbReference>
<dbReference type="PROSITE" id="PS51787">
    <property type="entry name" value="LON_N"/>
    <property type="match status" value="1"/>
</dbReference>
<evidence type="ECO:0000259" key="6">
    <source>
        <dbReference type="PROSITE" id="PS50089"/>
    </source>
</evidence>
<keyword evidence="3" id="KW-0862">Zinc</keyword>
<organism evidence="8 9">
    <name type="scientific">Lophium mytilinum</name>
    <dbReference type="NCBI Taxonomy" id="390894"/>
    <lineage>
        <taxon>Eukaryota</taxon>
        <taxon>Fungi</taxon>
        <taxon>Dikarya</taxon>
        <taxon>Ascomycota</taxon>
        <taxon>Pezizomycotina</taxon>
        <taxon>Dothideomycetes</taxon>
        <taxon>Pleosporomycetidae</taxon>
        <taxon>Mytilinidiales</taxon>
        <taxon>Mytilinidiaceae</taxon>
        <taxon>Lophium</taxon>
    </lineage>
</organism>
<dbReference type="PROSITE" id="PS50089">
    <property type="entry name" value="ZF_RING_2"/>
    <property type="match status" value="2"/>
</dbReference>
<dbReference type="InterPro" id="IPR001841">
    <property type="entry name" value="Znf_RING"/>
</dbReference>
<dbReference type="InterPro" id="IPR017907">
    <property type="entry name" value="Znf_RING_CS"/>
</dbReference>
<dbReference type="OrthoDB" id="264917at2759"/>
<name>A0A6A6R648_9PEZI</name>
<keyword evidence="1" id="KW-0479">Metal-binding</keyword>
<evidence type="ECO:0008006" key="10">
    <source>
        <dbReference type="Google" id="ProtNLM"/>
    </source>
</evidence>
<dbReference type="InterPro" id="IPR013083">
    <property type="entry name" value="Znf_RING/FYVE/PHD"/>
</dbReference>
<feature type="compositionally biased region" description="Polar residues" evidence="5">
    <location>
        <begin position="7"/>
        <end position="25"/>
    </location>
</feature>